<name>R6D1Y6_9BACT</name>
<dbReference type="PANTHER" id="PTHR43278:SF4">
    <property type="entry name" value="NAD(P)H-DEPENDENT FMN-CONTAINING OXIDOREDUCTASE YWQN-RELATED"/>
    <property type="match status" value="1"/>
</dbReference>
<dbReference type="InterPro" id="IPR051796">
    <property type="entry name" value="ISF_SsuE-like"/>
</dbReference>
<evidence type="ECO:0000256" key="1">
    <source>
        <dbReference type="ARBA" id="ARBA00022630"/>
    </source>
</evidence>
<dbReference type="SUPFAM" id="SSF52218">
    <property type="entry name" value="Flavoproteins"/>
    <property type="match status" value="1"/>
</dbReference>
<keyword evidence="2" id="KW-0288">FMN</keyword>
<proteinExistence type="predicted"/>
<dbReference type="InterPro" id="IPR005025">
    <property type="entry name" value="FMN_Rdtase-like_dom"/>
</dbReference>
<keyword evidence="1" id="KW-0285">Flavoprotein</keyword>
<dbReference type="InterPro" id="IPR029039">
    <property type="entry name" value="Flavoprotein-like_sf"/>
</dbReference>
<reference evidence="4" key="1">
    <citation type="submission" date="2012-11" db="EMBL/GenBank/DDBJ databases">
        <title>Dependencies among metagenomic species, viruses, plasmids and units of genetic variation.</title>
        <authorList>
            <person name="Nielsen H.B."/>
            <person name="Almeida M."/>
            <person name="Juncker A.S."/>
            <person name="Rasmussen S."/>
            <person name="Li J."/>
            <person name="Sunagawa S."/>
            <person name="Plichta D."/>
            <person name="Gautier L."/>
            <person name="Le Chatelier E."/>
            <person name="Peletier E."/>
            <person name="Bonde I."/>
            <person name="Nielsen T."/>
            <person name="Manichanh C."/>
            <person name="Arumugam M."/>
            <person name="Batto J."/>
            <person name="Santos M.B.Q.D."/>
            <person name="Blom N."/>
            <person name="Borruel N."/>
            <person name="Burgdorf K.S."/>
            <person name="Boumezbeur F."/>
            <person name="Casellas F."/>
            <person name="Dore J."/>
            <person name="Guarner F."/>
            <person name="Hansen T."/>
            <person name="Hildebrand F."/>
            <person name="Kaas R.S."/>
            <person name="Kennedy S."/>
            <person name="Kristiansen K."/>
            <person name="Kultima J.R."/>
            <person name="Leonard P."/>
            <person name="Levenez F."/>
            <person name="Lund O."/>
            <person name="Moumen B."/>
            <person name="Le Paslier D."/>
            <person name="Pons N."/>
            <person name="Pedersen O."/>
            <person name="Prifti E."/>
            <person name="Qin J."/>
            <person name="Raes J."/>
            <person name="Tap J."/>
            <person name="Tims S."/>
            <person name="Ussery D.W."/>
            <person name="Yamada T."/>
            <person name="MetaHit consortium"/>
            <person name="Renault P."/>
            <person name="Sicheritz-Ponten T."/>
            <person name="Bork P."/>
            <person name="Wang J."/>
            <person name="Brunak S."/>
            <person name="Ehrlich S.D."/>
        </authorList>
    </citation>
    <scope>NUCLEOTIDE SEQUENCE [LARGE SCALE GENOMIC DNA]</scope>
</reference>
<protein>
    <submittedName>
        <fullName evidence="4">NADPH-dependent FMN reductase</fullName>
    </submittedName>
</protein>
<dbReference type="Gene3D" id="3.40.50.360">
    <property type="match status" value="1"/>
</dbReference>
<dbReference type="AlphaFoldDB" id="R6D1Y6"/>
<accession>R6D1Y6</accession>
<evidence type="ECO:0000256" key="2">
    <source>
        <dbReference type="ARBA" id="ARBA00022643"/>
    </source>
</evidence>
<dbReference type="GO" id="GO:0016491">
    <property type="term" value="F:oxidoreductase activity"/>
    <property type="evidence" value="ECO:0007669"/>
    <property type="project" value="InterPro"/>
</dbReference>
<gene>
    <name evidence="4" type="ORF">BN509_02371</name>
</gene>
<feature type="domain" description="NADPH-dependent FMN reductase-like" evidence="3">
    <location>
        <begin position="11"/>
        <end position="160"/>
    </location>
</feature>
<dbReference type="Pfam" id="PF03358">
    <property type="entry name" value="FMN_red"/>
    <property type="match status" value="1"/>
</dbReference>
<dbReference type="EMBL" id="CBCJ010000181">
    <property type="protein sequence ID" value="CDA71632.1"/>
    <property type="molecule type" value="Genomic_DNA"/>
</dbReference>
<dbReference type="Proteomes" id="UP000018362">
    <property type="component" value="Unassembled WGS sequence"/>
</dbReference>
<comment type="caution">
    <text evidence="4">The sequence shown here is derived from an EMBL/GenBank/DDBJ whole genome shotgun (WGS) entry which is preliminary data.</text>
</comment>
<dbReference type="PANTHER" id="PTHR43278">
    <property type="entry name" value="NAD(P)H-DEPENDENT FMN-CONTAINING OXIDOREDUCTASE YWQN-RELATED"/>
    <property type="match status" value="1"/>
</dbReference>
<organism evidence="4 5">
    <name type="scientific">Phocaeicola coprocola CAG:162</name>
    <dbReference type="NCBI Taxonomy" id="1263040"/>
    <lineage>
        <taxon>Bacteria</taxon>
        <taxon>Pseudomonadati</taxon>
        <taxon>Bacteroidota</taxon>
        <taxon>Bacteroidia</taxon>
        <taxon>Bacteroidales</taxon>
        <taxon>Bacteroidaceae</taxon>
        <taxon>Phocaeicola</taxon>
    </lineage>
</organism>
<evidence type="ECO:0000313" key="5">
    <source>
        <dbReference type="Proteomes" id="UP000018362"/>
    </source>
</evidence>
<evidence type="ECO:0000313" key="4">
    <source>
        <dbReference type="EMBL" id="CDA71632.1"/>
    </source>
</evidence>
<sequence>MEKANKNKQLKVLLVNGSPHHCGNTFTALSEVAKTLEEKDIKTEIVHIGNRPVQGCIACYKCREKSFCVFQDEIYLTLREKLAKANGIIIGSPVYFGGPSGSLCALLDRLFYSSGQLAQYKPAASVVVCRRGGATATFDRLNKYFTILNMPVVPSQYWNCVHGRNPGEALQDAEGLQTMRTLARNMAWMLRNLCDSTHPSETEERLHTNFIR</sequence>
<evidence type="ECO:0000259" key="3">
    <source>
        <dbReference type="Pfam" id="PF03358"/>
    </source>
</evidence>